<reference evidence="1 2" key="1">
    <citation type="submission" date="2018-06" db="EMBL/GenBank/DDBJ databases">
        <title>Genomic Encyclopedia of Archaeal and Bacterial Type Strains, Phase II (KMG-II): from individual species to whole genera.</title>
        <authorList>
            <person name="Goeker M."/>
        </authorList>
    </citation>
    <scope>NUCLEOTIDE SEQUENCE [LARGE SCALE GENOMIC DNA]</scope>
    <source>
        <strain evidence="1 2">DSM 14825</strain>
    </source>
</reference>
<dbReference type="Proteomes" id="UP000249754">
    <property type="component" value="Unassembled WGS sequence"/>
</dbReference>
<evidence type="ECO:0000313" key="1">
    <source>
        <dbReference type="EMBL" id="RAJ22398.1"/>
    </source>
</evidence>
<dbReference type="OrthoDB" id="791208at2"/>
<comment type="caution">
    <text evidence="1">The sequence shown here is derived from an EMBL/GenBank/DDBJ whole genome shotgun (WGS) entry which is preliminary data.</text>
</comment>
<dbReference type="EMBL" id="QLLR01000039">
    <property type="protein sequence ID" value="RAJ22398.1"/>
    <property type="molecule type" value="Genomic_DNA"/>
</dbReference>
<dbReference type="RefSeq" id="WP_111636167.1">
    <property type="nucleotide sequence ID" value="NZ_QLLR01000039.1"/>
</dbReference>
<dbReference type="AlphaFoldDB" id="A0A327S175"/>
<accession>A0A327S175</accession>
<protein>
    <submittedName>
        <fullName evidence="1">Uncharacterized protein</fullName>
    </submittedName>
</protein>
<sequence length="228" mass="24918">MSKLLKKVARSSVTTLIAILCLTACKKTIKPSGEDSTTTPRAVVQPNAFKLWGTCTNPYLGSGGVIVPVGSNSCSPNYVGAQQNNGQNANGFSFYGCFKGGTNAPNGANEASVFLCDNITTWTGKEFGFTKTLNDNALKAYLQSPGNVFIYQTLLLNDNGYHNFKAQVQSGDHSKVDFYIDDVYKLTLQNPGQNYYNNYDYFVGTTHRTDGGWSSTGQQIEMYSINVW</sequence>
<gene>
    <name evidence="1" type="ORF">LY11_04863</name>
</gene>
<proteinExistence type="predicted"/>
<organism evidence="1 2">
    <name type="scientific">Pedobacter cryoconitis</name>
    <dbReference type="NCBI Taxonomy" id="188932"/>
    <lineage>
        <taxon>Bacteria</taxon>
        <taxon>Pseudomonadati</taxon>
        <taxon>Bacteroidota</taxon>
        <taxon>Sphingobacteriia</taxon>
        <taxon>Sphingobacteriales</taxon>
        <taxon>Sphingobacteriaceae</taxon>
        <taxon>Pedobacter</taxon>
    </lineage>
</organism>
<evidence type="ECO:0000313" key="2">
    <source>
        <dbReference type="Proteomes" id="UP000249754"/>
    </source>
</evidence>
<name>A0A327S175_9SPHI</name>